<dbReference type="Proteomes" id="UP001359559">
    <property type="component" value="Unassembled WGS sequence"/>
</dbReference>
<sequence length="382" mass="42170">MSGTTKPRVVICVGDTHGFINKLQNLWSNLESTIHPSEFETATVIFLGDYCDRGPATRHVIDFLIGLPPRYPRQKHVFIAGNHDFAFAAFLRLLPPPPDGSPFSEGWKEYEASEDREGWYKGDGYEKMHLQGRRWAGNIKVKFNSAKGINYMGSIYDAEPTFLSYGVPHGSPDLFKAVPDAHKKFLADLVWVHEEDDVFVNTNDGVKCRKLIAVHAGLKKEDVKEQLKLLKAQDTRVPKVEALSGRKSVEDIPEELIASETILVSGHHAKLFIEGSRLIIDEGGGFADKPVAAIVLPSMKIIRDTDEKFTQIGTRQRSNLTENLSDAYGGDQPNGAVVCVDFMSGSGKICWLHDGPVLAGTVTKIAIRHGENCEPKASETAS</sequence>
<organism evidence="2 3">
    <name type="scientific">Clitoria ternatea</name>
    <name type="common">Butterfly pea</name>
    <dbReference type="NCBI Taxonomy" id="43366"/>
    <lineage>
        <taxon>Eukaryota</taxon>
        <taxon>Viridiplantae</taxon>
        <taxon>Streptophyta</taxon>
        <taxon>Embryophyta</taxon>
        <taxon>Tracheophyta</taxon>
        <taxon>Spermatophyta</taxon>
        <taxon>Magnoliopsida</taxon>
        <taxon>eudicotyledons</taxon>
        <taxon>Gunneridae</taxon>
        <taxon>Pentapetalae</taxon>
        <taxon>rosids</taxon>
        <taxon>fabids</taxon>
        <taxon>Fabales</taxon>
        <taxon>Fabaceae</taxon>
        <taxon>Papilionoideae</taxon>
        <taxon>50 kb inversion clade</taxon>
        <taxon>NPAAA clade</taxon>
        <taxon>indigoferoid/millettioid clade</taxon>
        <taxon>Phaseoleae</taxon>
        <taxon>Clitoria</taxon>
    </lineage>
</organism>
<feature type="domain" description="Calcineurin-like phosphoesterase" evidence="1">
    <location>
        <begin position="10"/>
        <end position="110"/>
    </location>
</feature>
<dbReference type="EMBL" id="JAYKXN010000006">
    <property type="protein sequence ID" value="KAK7278629.1"/>
    <property type="molecule type" value="Genomic_DNA"/>
</dbReference>
<dbReference type="GO" id="GO:0016787">
    <property type="term" value="F:hydrolase activity"/>
    <property type="evidence" value="ECO:0007669"/>
    <property type="project" value="InterPro"/>
</dbReference>
<protein>
    <recommendedName>
        <fullName evidence="1">Calcineurin-like phosphoesterase domain-containing protein</fullName>
    </recommendedName>
</protein>
<evidence type="ECO:0000259" key="1">
    <source>
        <dbReference type="Pfam" id="PF00149"/>
    </source>
</evidence>
<dbReference type="PANTHER" id="PTHR47474">
    <property type="entry name" value="TYROSINE-PROTEIN PHOSPHATASE RLPH2"/>
    <property type="match status" value="1"/>
</dbReference>
<name>A0AAN9FN26_CLITE</name>
<evidence type="ECO:0000313" key="3">
    <source>
        <dbReference type="Proteomes" id="UP001359559"/>
    </source>
</evidence>
<reference evidence="2 3" key="1">
    <citation type="submission" date="2024-01" db="EMBL/GenBank/DDBJ databases">
        <title>The genomes of 5 underutilized Papilionoideae crops provide insights into root nodulation and disease resistance.</title>
        <authorList>
            <person name="Yuan L."/>
        </authorList>
    </citation>
    <scope>NUCLEOTIDE SEQUENCE [LARGE SCALE GENOMIC DNA]</scope>
    <source>
        <strain evidence="2">LY-2023</strain>
        <tissue evidence="2">Leaf</tissue>
    </source>
</reference>
<dbReference type="InterPro" id="IPR004843">
    <property type="entry name" value="Calcineurin-like_PHP"/>
</dbReference>
<dbReference type="PANTHER" id="PTHR47474:SF1">
    <property type="entry name" value="TYROSINE-PROTEIN PHOSPHATASE RLPH2"/>
    <property type="match status" value="1"/>
</dbReference>
<keyword evidence="3" id="KW-1185">Reference proteome</keyword>
<dbReference type="AlphaFoldDB" id="A0AAN9FN26"/>
<dbReference type="SUPFAM" id="SSF56300">
    <property type="entry name" value="Metallo-dependent phosphatases"/>
    <property type="match status" value="1"/>
</dbReference>
<accession>A0AAN9FN26</accession>
<dbReference type="Pfam" id="PF00149">
    <property type="entry name" value="Metallophos"/>
    <property type="match status" value="1"/>
</dbReference>
<dbReference type="Gene3D" id="3.60.21.10">
    <property type="match status" value="1"/>
</dbReference>
<proteinExistence type="predicted"/>
<evidence type="ECO:0000313" key="2">
    <source>
        <dbReference type="EMBL" id="KAK7278629.1"/>
    </source>
</evidence>
<gene>
    <name evidence="2" type="ORF">RJT34_23663</name>
</gene>
<dbReference type="InterPro" id="IPR029052">
    <property type="entry name" value="Metallo-depent_PP-like"/>
</dbReference>
<comment type="caution">
    <text evidence="2">The sequence shown here is derived from an EMBL/GenBank/DDBJ whole genome shotgun (WGS) entry which is preliminary data.</text>
</comment>